<feature type="compositionally biased region" description="Basic residues" evidence="1">
    <location>
        <begin position="331"/>
        <end position="343"/>
    </location>
</feature>
<feature type="compositionally biased region" description="Polar residues" evidence="1">
    <location>
        <begin position="254"/>
        <end position="280"/>
    </location>
</feature>
<comment type="caution">
    <text evidence="2">The sequence shown here is derived from an EMBL/GenBank/DDBJ whole genome shotgun (WGS) entry which is preliminary data.</text>
</comment>
<gene>
    <name evidence="2" type="ORF">M0812_21840</name>
</gene>
<feature type="region of interest" description="Disordered" evidence="1">
    <location>
        <begin position="30"/>
        <end position="133"/>
    </location>
</feature>
<evidence type="ECO:0000256" key="1">
    <source>
        <dbReference type="SAM" id="MobiDB-lite"/>
    </source>
</evidence>
<feature type="compositionally biased region" description="Polar residues" evidence="1">
    <location>
        <begin position="78"/>
        <end position="92"/>
    </location>
</feature>
<feature type="compositionally biased region" description="Low complexity" evidence="1">
    <location>
        <begin position="164"/>
        <end position="178"/>
    </location>
</feature>
<feature type="region of interest" description="Disordered" evidence="1">
    <location>
        <begin position="148"/>
        <end position="182"/>
    </location>
</feature>
<protein>
    <submittedName>
        <fullName evidence="2">Bromodomain adjacent to zinc finger domain 2a</fullName>
    </submittedName>
</protein>
<proteinExistence type="predicted"/>
<evidence type="ECO:0000313" key="3">
    <source>
        <dbReference type="Proteomes" id="UP001146793"/>
    </source>
</evidence>
<feature type="compositionally biased region" description="Basic and acidic residues" evidence="1">
    <location>
        <begin position="95"/>
        <end position="104"/>
    </location>
</feature>
<evidence type="ECO:0000313" key="2">
    <source>
        <dbReference type="EMBL" id="KAJ3432894.1"/>
    </source>
</evidence>
<sequence>MSRNRNNFGFGNNSFFGGFSSMMNNFMNDPFENDPFFNSNLQNNSSRQRQQQEEQEEYDQPTIEEIDSPASDQDDYNTRNGTNSQRTTQQETPIIEEKLKRKEAYMSSSSDSDSSEYESYQNTRNQGRTDPFSSFGFGGFGGFGGFSGFNEENFSSGMGGGSGVSYSTSYSTTTNSNGKRTTHIVKESNINGIKKKQVKSERAIGDKKIYQEEFIDGQTGDNTKKVRFENLKESELPEFEKQFGSKSGIRNIGYQEQNNPQSNEQLLLDSTSYNDQNQLNEKLKKRRKEKEKQKKQKQKQKQKQKEKQKQKQKQKKLDQKQKQKKLEKERKERKKEKQKKRKK</sequence>
<feature type="compositionally biased region" description="Low complexity" evidence="1">
    <location>
        <begin position="38"/>
        <end position="49"/>
    </location>
</feature>
<dbReference type="AlphaFoldDB" id="A0AAV7YZN8"/>
<feature type="compositionally biased region" description="Basic residues" evidence="1">
    <location>
        <begin position="283"/>
        <end position="302"/>
    </location>
</feature>
<organism evidence="2 3">
    <name type="scientific">Anaeramoeba flamelloides</name>
    <dbReference type="NCBI Taxonomy" id="1746091"/>
    <lineage>
        <taxon>Eukaryota</taxon>
        <taxon>Metamonada</taxon>
        <taxon>Anaeramoebidae</taxon>
        <taxon>Anaeramoeba</taxon>
    </lineage>
</organism>
<feature type="compositionally biased region" description="Low complexity" evidence="1">
    <location>
        <begin position="107"/>
        <end position="120"/>
    </location>
</feature>
<feature type="compositionally biased region" description="Basic and acidic residues" evidence="1">
    <location>
        <begin position="303"/>
        <end position="330"/>
    </location>
</feature>
<dbReference type="Proteomes" id="UP001146793">
    <property type="component" value="Unassembled WGS sequence"/>
</dbReference>
<name>A0AAV7YZN8_9EUKA</name>
<dbReference type="EMBL" id="JANTQA010000047">
    <property type="protein sequence ID" value="KAJ3432894.1"/>
    <property type="molecule type" value="Genomic_DNA"/>
</dbReference>
<feature type="compositionally biased region" description="Acidic residues" evidence="1">
    <location>
        <begin position="53"/>
        <end position="75"/>
    </location>
</feature>
<accession>A0AAV7YZN8</accession>
<reference evidence="2" key="1">
    <citation type="submission" date="2022-08" db="EMBL/GenBank/DDBJ databases">
        <title>Novel sulphate-reducing endosymbionts in the free-living metamonad Anaeramoeba.</title>
        <authorList>
            <person name="Jerlstrom-Hultqvist J."/>
            <person name="Cepicka I."/>
            <person name="Gallot-Lavallee L."/>
            <person name="Salas-Leiva D."/>
            <person name="Curtis B.A."/>
            <person name="Zahonova K."/>
            <person name="Pipaliya S."/>
            <person name="Dacks J."/>
            <person name="Roger A.J."/>
        </authorList>
    </citation>
    <scope>NUCLEOTIDE SEQUENCE</scope>
    <source>
        <strain evidence="2">Busselton2</strain>
    </source>
</reference>
<feature type="region of interest" description="Disordered" evidence="1">
    <location>
        <begin position="237"/>
        <end position="343"/>
    </location>
</feature>